<evidence type="ECO:0000256" key="8">
    <source>
        <dbReference type="ARBA" id="ARBA00023242"/>
    </source>
</evidence>
<reference evidence="12" key="1">
    <citation type="journal article" date="2023" name="G3 (Bethesda)">
        <title>A reference genome for the long-term kleptoplast-retaining sea slug Elysia crispata morphotype clarki.</title>
        <authorList>
            <person name="Eastman K.E."/>
            <person name="Pendleton A.L."/>
            <person name="Shaikh M.A."/>
            <person name="Suttiyut T."/>
            <person name="Ogas R."/>
            <person name="Tomko P."/>
            <person name="Gavelis G."/>
            <person name="Widhalm J.R."/>
            <person name="Wisecaver J.H."/>
        </authorList>
    </citation>
    <scope>NUCLEOTIDE SEQUENCE</scope>
    <source>
        <strain evidence="12">ECLA1</strain>
    </source>
</reference>
<protein>
    <recommendedName>
        <fullName evidence="11">C2H2-type domain-containing protein</fullName>
    </recommendedName>
</protein>
<gene>
    <name evidence="12" type="ORF">RRG08_010600</name>
</gene>
<dbReference type="AlphaFoldDB" id="A0AAE1A4A8"/>
<feature type="region of interest" description="Disordered" evidence="10">
    <location>
        <begin position="156"/>
        <end position="210"/>
    </location>
</feature>
<organism evidence="12 13">
    <name type="scientific">Elysia crispata</name>
    <name type="common">lettuce slug</name>
    <dbReference type="NCBI Taxonomy" id="231223"/>
    <lineage>
        <taxon>Eukaryota</taxon>
        <taxon>Metazoa</taxon>
        <taxon>Spiralia</taxon>
        <taxon>Lophotrochozoa</taxon>
        <taxon>Mollusca</taxon>
        <taxon>Gastropoda</taxon>
        <taxon>Heterobranchia</taxon>
        <taxon>Euthyneura</taxon>
        <taxon>Panpulmonata</taxon>
        <taxon>Sacoglossa</taxon>
        <taxon>Placobranchoidea</taxon>
        <taxon>Plakobranchidae</taxon>
        <taxon>Elysia</taxon>
    </lineage>
</organism>
<dbReference type="InterPro" id="IPR052253">
    <property type="entry name" value="CR1/CR2-DNA-binding_regulator"/>
</dbReference>
<dbReference type="EMBL" id="JAWDGP010002754">
    <property type="protein sequence ID" value="KAK3780206.1"/>
    <property type="molecule type" value="Genomic_DNA"/>
</dbReference>
<evidence type="ECO:0000256" key="9">
    <source>
        <dbReference type="PROSITE-ProRule" id="PRU00042"/>
    </source>
</evidence>
<keyword evidence="4" id="KW-0862">Zinc</keyword>
<keyword evidence="3 9" id="KW-0863">Zinc-finger</keyword>
<keyword evidence="7" id="KW-0804">Transcription</keyword>
<dbReference type="InterPro" id="IPR013087">
    <property type="entry name" value="Znf_C2H2_type"/>
</dbReference>
<dbReference type="GO" id="GO:0005634">
    <property type="term" value="C:nucleus"/>
    <property type="evidence" value="ECO:0007669"/>
    <property type="project" value="UniProtKB-SubCell"/>
</dbReference>
<dbReference type="GO" id="GO:0008270">
    <property type="term" value="F:zinc ion binding"/>
    <property type="evidence" value="ECO:0007669"/>
    <property type="project" value="UniProtKB-KW"/>
</dbReference>
<evidence type="ECO:0000256" key="5">
    <source>
        <dbReference type="ARBA" id="ARBA00023015"/>
    </source>
</evidence>
<dbReference type="Gene3D" id="2.30.30.140">
    <property type="match status" value="1"/>
</dbReference>
<feature type="region of interest" description="Disordered" evidence="10">
    <location>
        <begin position="235"/>
        <end position="313"/>
    </location>
</feature>
<evidence type="ECO:0000256" key="10">
    <source>
        <dbReference type="SAM" id="MobiDB-lite"/>
    </source>
</evidence>
<dbReference type="PANTHER" id="PTHR13006:SF9">
    <property type="entry name" value="GLUCOSE TRANSPORTER 4 ENHANCER FACTOR, ISOFORM G"/>
    <property type="match status" value="1"/>
</dbReference>
<feature type="domain" description="C2H2-type" evidence="11">
    <location>
        <begin position="325"/>
        <end position="355"/>
    </location>
</feature>
<feature type="region of interest" description="Disordered" evidence="10">
    <location>
        <begin position="552"/>
        <end position="607"/>
    </location>
</feature>
<comment type="caution">
    <text evidence="12">The sequence shown here is derived from an EMBL/GenBank/DDBJ whole genome shotgun (WGS) entry which is preliminary data.</text>
</comment>
<accession>A0AAE1A4A8</accession>
<evidence type="ECO:0000256" key="7">
    <source>
        <dbReference type="ARBA" id="ARBA00023163"/>
    </source>
</evidence>
<dbReference type="GO" id="GO:0003700">
    <property type="term" value="F:DNA-binding transcription factor activity"/>
    <property type="evidence" value="ECO:0007669"/>
    <property type="project" value="TreeGrafter"/>
</dbReference>
<evidence type="ECO:0000256" key="2">
    <source>
        <dbReference type="ARBA" id="ARBA00022723"/>
    </source>
</evidence>
<dbReference type="PROSITE" id="PS50157">
    <property type="entry name" value="ZINC_FINGER_C2H2_2"/>
    <property type="match status" value="1"/>
</dbReference>
<dbReference type="Pfam" id="PF15997">
    <property type="entry name" value="DUF4772"/>
    <property type="match status" value="1"/>
</dbReference>
<feature type="compositionally biased region" description="Low complexity" evidence="10">
    <location>
        <begin position="156"/>
        <end position="165"/>
    </location>
</feature>
<keyword evidence="6" id="KW-0238">DNA-binding</keyword>
<evidence type="ECO:0000256" key="4">
    <source>
        <dbReference type="ARBA" id="ARBA00022833"/>
    </source>
</evidence>
<keyword evidence="2" id="KW-0479">Metal-binding</keyword>
<dbReference type="SMART" id="SM01366">
    <property type="entry name" value="c-clamp"/>
    <property type="match status" value="1"/>
</dbReference>
<proteinExistence type="predicted"/>
<feature type="compositionally biased region" description="Low complexity" evidence="10">
    <location>
        <begin position="261"/>
        <end position="273"/>
    </location>
</feature>
<dbReference type="GO" id="GO:0000978">
    <property type="term" value="F:RNA polymerase II cis-regulatory region sequence-specific DNA binding"/>
    <property type="evidence" value="ECO:0007669"/>
    <property type="project" value="TreeGrafter"/>
</dbReference>
<sequence length="636" mass="69683">MFGNKRLAKRSIVGTRVCGLWPQDGRYYPGIIQSQVSEESITSSAVYVVRFDDGFCQHVKSRCIVGPGFQPVATTTLKRGQKVFITLNGREVCGTVICHDRDIDDVVINVRTPTGDDFETGRKLEDVRLLESRKSARLVDQQDTDYSKLADLHLSANTNSNSNTAPADVGSKKRMPSHVIDVPVMTSLDKTDRPRRQQRSAVDDSNDDFKDVEMMDEKIAAMVLTSLSVSPKSPPPMFYHGHTPHKEQLDSQYPYPDSHLSSSVASSGFYSGPSERDDHSPPLAPLSESAPASMGFKPDTPGISDDDSSNGSGRLLICEEEDTIYQCTWRGCKEMATTSNAIERHIRRVHFDRDSDIELTDNEEEFHYTEVDVTAMSINNITRSFAAMNTSSPKEVSSAVSPGGGVHVQDLRGPNPKIGLSPPDAGNTHADQYLHRRRHISEGGHHMSQVGSGGGGSSGVTIGSAAHNVVGGIFAMDSTIVPKGMSSSFGSGSAGVFDHDYQRKFSKQGPQPQQASSVPSQASLFQDGSRASLPIAISQGQIQKSLSWQIHSSSPAGNMVSPPQRPNKLTPQERLMQHQAQSPKSSVSPSTFKATPGHHRRPRSEVRKCRKVYGMDHRDQWCTQCKWKKACTRFVD</sequence>
<evidence type="ECO:0000256" key="6">
    <source>
        <dbReference type="ARBA" id="ARBA00023125"/>
    </source>
</evidence>
<keyword evidence="8" id="KW-0539">Nucleus</keyword>
<evidence type="ECO:0000256" key="1">
    <source>
        <dbReference type="ARBA" id="ARBA00004123"/>
    </source>
</evidence>
<evidence type="ECO:0000259" key="11">
    <source>
        <dbReference type="PROSITE" id="PS50157"/>
    </source>
</evidence>
<evidence type="ECO:0000256" key="3">
    <source>
        <dbReference type="ARBA" id="ARBA00022771"/>
    </source>
</evidence>
<dbReference type="SMART" id="SM00355">
    <property type="entry name" value="ZnF_C2H2"/>
    <property type="match status" value="1"/>
</dbReference>
<dbReference type="GO" id="GO:0006357">
    <property type="term" value="P:regulation of transcription by RNA polymerase II"/>
    <property type="evidence" value="ECO:0007669"/>
    <property type="project" value="TreeGrafter"/>
</dbReference>
<feature type="compositionally biased region" description="Low complexity" evidence="10">
    <location>
        <begin position="510"/>
        <end position="523"/>
    </location>
</feature>
<feature type="compositionally biased region" description="Polar residues" evidence="10">
    <location>
        <begin position="578"/>
        <end position="593"/>
    </location>
</feature>
<evidence type="ECO:0000313" key="13">
    <source>
        <dbReference type="Proteomes" id="UP001283361"/>
    </source>
</evidence>
<dbReference type="Proteomes" id="UP001283361">
    <property type="component" value="Unassembled WGS sequence"/>
</dbReference>
<keyword evidence="5" id="KW-0805">Transcription regulation</keyword>
<dbReference type="InterPro" id="IPR031940">
    <property type="entry name" value="DUF4772"/>
</dbReference>
<comment type="subcellular location">
    <subcellularLocation>
        <location evidence="1">Nucleus</location>
    </subcellularLocation>
</comment>
<feature type="region of interest" description="Disordered" evidence="10">
    <location>
        <begin position="504"/>
        <end position="524"/>
    </location>
</feature>
<keyword evidence="13" id="KW-1185">Reference proteome</keyword>
<dbReference type="PANTHER" id="PTHR13006">
    <property type="entry name" value="PAPILLOMAVIRUS REGULATORY FACTOR PRF-1"/>
    <property type="match status" value="1"/>
</dbReference>
<evidence type="ECO:0000313" key="12">
    <source>
        <dbReference type="EMBL" id="KAK3780206.1"/>
    </source>
</evidence>
<name>A0AAE1A4A8_9GAST</name>
<dbReference type="SUPFAM" id="SSF63748">
    <property type="entry name" value="Tudor/PWWP/MBT"/>
    <property type="match status" value="1"/>
</dbReference>